<dbReference type="AlphaFoldDB" id="A0A9P9IEG6"/>
<evidence type="ECO:0000256" key="2">
    <source>
        <dbReference type="ARBA" id="ARBA00022438"/>
    </source>
</evidence>
<dbReference type="CDD" id="cd09601">
    <property type="entry name" value="M1_APN-Q_like"/>
    <property type="match status" value="1"/>
</dbReference>
<keyword evidence="3 11" id="KW-0645">Protease</keyword>
<evidence type="ECO:0000256" key="3">
    <source>
        <dbReference type="ARBA" id="ARBA00022670"/>
    </source>
</evidence>
<dbReference type="InterPro" id="IPR024571">
    <property type="entry name" value="ERAP1-like_C_dom"/>
</dbReference>
<evidence type="ECO:0000256" key="8">
    <source>
        <dbReference type="PIRSR" id="PIRSR634016-1"/>
    </source>
</evidence>
<gene>
    <name evidence="15" type="ORF">B0J11DRAFT_552513</name>
</gene>
<feature type="active site" description="Proton acceptor" evidence="8">
    <location>
        <position position="310"/>
    </location>
</feature>
<dbReference type="Proteomes" id="UP000700596">
    <property type="component" value="Unassembled WGS sequence"/>
</dbReference>
<dbReference type="Pfam" id="PF01433">
    <property type="entry name" value="Peptidase_M1"/>
    <property type="match status" value="1"/>
</dbReference>
<comment type="cofactor">
    <cofactor evidence="9 11">
        <name>Zn(2+)</name>
        <dbReference type="ChEBI" id="CHEBI:29105"/>
    </cofactor>
    <text evidence="9 11">Binds 1 zinc ion per subunit.</text>
</comment>
<feature type="domain" description="Aminopeptidase N-like N-terminal" evidence="14">
    <location>
        <begin position="13"/>
        <end position="211"/>
    </location>
</feature>
<evidence type="ECO:0000313" key="16">
    <source>
        <dbReference type="Proteomes" id="UP000700596"/>
    </source>
</evidence>
<protein>
    <recommendedName>
        <fullName evidence="11">Aminopeptidase</fullName>
        <ecNumber evidence="11">3.4.11.-</ecNumber>
    </recommendedName>
</protein>
<dbReference type="InterPro" id="IPR027268">
    <property type="entry name" value="Peptidase_M4/M1_CTD_sf"/>
</dbReference>
<dbReference type="Gene3D" id="2.60.40.1730">
    <property type="entry name" value="tricorn interacting facor f3 domain"/>
    <property type="match status" value="1"/>
</dbReference>
<dbReference type="Pfam" id="PF11838">
    <property type="entry name" value="ERAP1_C"/>
    <property type="match status" value="1"/>
</dbReference>
<evidence type="ECO:0000256" key="11">
    <source>
        <dbReference type="RuleBase" id="RU364040"/>
    </source>
</evidence>
<keyword evidence="5 11" id="KW-0378">Hydrolase</keyword>
<evidence type="ECO:0000256" key="4">
    <source>
        <dbReference type="ARBA" id="ARBA00022723"/>
    </source>
</evidence>
<dbReference type="GO" id="GO:0043171">
    <property type="term" value="P:peptide catabolic process"/>
    <property type="evidence" value="ECO:0007669"/>
    <property type="project" value="TreeGrafter"/>
</dbReference>
<feature type="domain" description="ERAP1-like C-terminal" evidence="13">
    <location>
        <begin position="531"/>
        <end position="847"/>
    </location>
</feature>
<keyword evidence="6 9" id="KW-0862">Zinc</keyword>
<evidence type="ECO:0000259" key="14">
    <source>
        <dbReference type="Pfam" id="PF17900"/>
    </source>
</evidence>
<reference evidence="15" key="1">
    <citation type="journal article" date="2021" name="Nat. Commun.">
        <title>Genetic determinants of endophytism in the Arabidopsis root mycobiome.</title>
        <authorList>
            <person name="Mesny F."/>
            <person name="Miyauchi S."/>
            <person name="Thiergart T."/>
            <person name="Pickel B."/>
            <person name="Atanasova L."/>
            <person name="Karlsson M."/>
            <person name="Huettel B."/>
            <person name="Barry K.W."/>
            <person name="Haridas S."/>
            <person name="Chen C."/>
            <person name="Bauer D."/>
            <person name="Andreopoulos W."/>
            <person name="Pangilinan J."/>
            <person name="LaButti K."/>
            <person name="Riley R."/>
            <person name="Lipzen A."/>
            <person name="Clum A."/>
            <person name="Drula E."/>
            <person name="Henrissat B."/>
            <person name="Kohler A."/>
            <person name="Grigoriev I.V."/>
            <person name="Martin F.M."/>
            <person name="Hacquard S."/>
        </authorList>
    </citation>
    <scope>NUCLEOTIDE SEQUENCE</scope>
    <source>
        <strain evidence="15">MPI-CAGE-CH-0243</strain>
    </source>
</reference>
<dbReference type="EMBL" id="JAGMWT010000013">
    <property type="protein sequence ID" value="KAH7117766.1"/>
    <property type="molecule type" value="Genomic_DNA"/>
</dbReference>
<organism evidence="15 16">
    <name type="scientific">Dendryphion nanum</name>
    <dbReference type="NCBI Taxonomy" id="256645"/>
    <lineage>
        <taxon>Eukaryota</taxon>
        <taxon>Fungi</taxon>
        <taxon>Dikarya</taxon>
        <taxon>Ascomycota</taxon>
        <taxon>Pezizomycotina</taxon>
        <taxon>Dothideomycetes</taxon>
        <taxon>Pleosporomycetidae</taxon>
        <taxon>Pleosporales</taxon>
        <taxon>Torulaceae</taxon>
        <taxon>Dendryphion</taxon>
    </lineage>
</organism>
<evidence type="ECO:0000256" key="9">
    <source>
        <dbReference type="PIRSR" id="PIRSR634016-3"/>
    </source>
</evidence>
<dbReference type="FunFam" id="1.10.390.10:FF:000001">
    <property type="entry name" value="Aminopeptidase"/>
    <property type="match status" value="1"/>
</dbReference>
<evidence type="ECO:0000313" key="15">
    <source>
        <dbReference type="EMBL" id="KAH7117766.1"/>
    </source>
</evidence>
<dbReference type="InterPro" id="IPR050344">
    <property type="entry name" value="Peptidase_M1_aminopeptidases"/>
</dbReference>
<dbReference type="InterPro" id="IPR045357">
    <property type="entry name" value="Aminopeptidase_N-like_N"/>
</dbReference>
<keyword evidence="16" id="KW-1185">Reference proteome</keyword>
<dbReference type="GO" id="GO:0070006">
    <property type="term" value="F:metalloaminopeptidase activity"/>
    <property type="evidence" value="ECO:0007669"/>
    <property type="project" value="TreeGrafter"/>
</dbReference>
<dbReference type="SUPFAM" id="SSF63737">
    <property type="entry name" value="Leukotriene A4 hydrolase N-terminal domain"/>
    <property type="match status" value="1"/>
</dbReference>
<evidence type="ECO:0000259" key="13">
    <source>
        <dbReference type="Pfam" id="PF11838"/>
    </source>
</evidence>
<dbReference type="InterPro" id="IPR042097">
    <property type="entry name" value="Aminopeptidase_N-like_N_sf"/>
</dbReference>
<dbReference type="PANTHER" id="PTHR11533">
    <property type="entry name" value="PROTEASE M1 ZINC METALLOPROTEASE"/>
    <property type="match status" value="1"/>
</dbReference>
<dbReference type="Gene3D" id="1.25.50.20">
    <property type="match status" value="1"/>
</dbReference>
<dbReference type="GO" id="GO:0008270">
    <property type="term" value="F:zinc ion binding"/>
    <property type="evidence" value="ECO:0007669"/>
    <property type="project" value="UniProtKB-UniRule"/>
</dbReference>
<evidence type="ECO:0000256" key="5">
    <source>
        <dbReference type="ARBA" id="ARBA00022801"/>
    </source>
</evidence>
<dbReference type="InterPro" id="IPR034016">
    <property type="entry name" value="M1_APN-typ"/>
</dbReference>
<name>A0A9P9IEG6_9PLEO</name>
<feature type="binding site" evidence="9">
    <location>
        <position position="313"/>
    </location>
    <ligand>
        <name>Zn(2+)</name>
        <dbReference type="ChEBI" id="CHEBI:29105"/>
        <note>catalytic</note>
    </ligand>
</feature>
<feature type="site" description="Transition state stabilizer" evidence="10">
    <location>
        <position position="395"/>
    </location>
</feature>
<keyword evidence="7 11" id="KW-0482">Metalloprotease</keyword>
<dbReference type="GO" id="GO:0005737">
    <property type="term" value="C:cytoplasm"/>
    <property type="evidence" value="ECO:0007669"/>
    <property type="project" value="TreeGrafter"/>
</dbReference>
<evidence type="ECO:0000256" key="1">
    <source>
        <dbReference type="ARBA" id="ARBA00010136"/>
    </source>
</evidence>
<dbReference type="GO" id="GO:0042277">
    <property type="term" value="F:peptide binding"/>
    <property type="evidence" value="ECO:0007669"/>
    <property type="project" value="TreeGrafter"/>
</dbReference>
<feature type="domain" description="Peptidase M1 membrane alanine aminopeptidase" evidence="12">
    <location>
        <begin position="251"/>
        <end position="454"/>
    </location>
</feature>
<dbReference type="EC" id="3.4.11.-" evidence="11"/>
<feature type="binding site" evidence="9">
    <location>
        <position position="332"/>
    </location>
    <ligand>
        <name>Zn(2+)</name>
        <dbReference type="ChEBI" id="CHEBI:29105"/>
        <note>catalytic</note>
    </ligand>
</feature>
<comment type="caution">
    <text evidence="15">The sequence shown here is derived from an EMBL/GenBank/DDBJ whole genome shotgun (WGS) entry which is preliminary data.</text>
</comment>
<dbReference type="PRINTS" id="PR00756">
    <property type="entry name" value="ALADIPTASE"/>
</dbReference>
<comment type="similarity">
    <text evidence="1 11">Belongs to the peptidase M1 family.</text>
</comment>
<dbReference type="Gene3D" id="2.60.40.1910">
    <property type="match status" value="1"/>
</dbReference>
<dbReference type="GO" id="GO:0006508">
    <property type="term" value="P:proteolysis"/>
    <property type="evidence" value="ECO:0007669"/>
    <property type="project" value="UniProtKB-KW"/>
</dbReference>
<evidence type="ECO:0000256" key="6">
    <source>
        <dbReference type="ARBA" id="ARBA00022833"/>
    </source>
</evidence>
<keyword evidence="2 11" id="KW-0031">Aminopeptidase</keyword>
<dbReference type="InterPro" id="IPR014782">
    <property type="entry name" value="Peptidase_M1_dom"/>
</dbReference>
<dbReference type="Pfam" id="PF17900">
    <property type="entry name" value="Peptidase_M1_N"/>
    <property type="match status" value="1"/>
</dbReference>
<proteinExistence type="inferred from homology"/>
<dbReference type="PANTHER" id="PTHR11533:SF171">
    <property type="entry name" value="AMINOPEPTIDASE"/>
    <property type="match status" value="1"/>
</dbReference>
<feature type="binding site" evidence="9">
    <location>
        <position position="309"/>
    </location>
    <ligand>
        <name>Zn(2+)</name>
        <dbReference type="ChEBI" id="CHEBI:29105"/>
        <note>catalytic</note>
    </ligand>
</feature>
<accession>A0A9P9IEG6</accession>
<dbReference type="FunFam" id="1.25.50.20:FF:000002">
    <property type="entry name" value="Aminopeptidase"/>
    <property type="match status" value="1"/>
</dbReference>
<sequence length="871" mass="98531">MASDRDILPVWAKPTHYFLSLHDIEFGGKFAYQGRVDINLSIKNEESWNDIVLNSFQLKLHGAELKTDGQSREAKNITYDEKRQRATLDFGDKFQFSGEAVLSIKFEGTINNIMAGFYRSKYKPKGDVPSSVAKDDEFHYMFSTQFESCEARRAFPCFDEPNLKATFDVELELPEDQTALSNMPEKETKKSSREGFKTILFDRTPVMSTYLLAWAIGDFEYVEAFTKRKYNGKSLPVRVYTTRGLKEQGTFALENCHQIVDYFSEVFQVDYPLPKVDLLAVHEFSHGAMENWGLITYRYRKRIAYVVAHELAHQWFGNLVTMDWWSELWLNEGFATWVGWFATDHLYPEWNVWASFVTDSVQTAFAIDALRTSHAIEVPVYDGPEVDQIFDHISYLKGSSVIRMLSSHLGEKVFLQGVADYLKAHQYKNATTNDLWSALSKASGKDVNSFMDLWIRKIGFPVVTVVEEPGQIGLRQQRFLLSGDVKPEEDQTVWWVPLGLHTGSSPSAAAVHKIDALTQKEDTVRDVDDQFYVLNKNLTGFYRTNYPPARLAKLGDARHHLSEQDKIGLVGDSYANSVAGYGSTAGLLALTEQFQDEKDYSVFSQITTSVGSVRSVFSDIEDISKGLKKFSLKLYTPAVERVGWEFKDGEDYLTGQLRALLISAAGRAGHQKTIDEAKRRFELYISGKDKSAIHPSLRNAVFSIAVREGGKETFEALKNEYLTTTSVDGKEIVLQALGRVSSPALAQEFLSFIFSPSVAMQDKHSGTISLSANSAVRIEVWNFVRTHWDSDVYPTLSGNLVVLERFLRFGLNKFADAKVADEIADFFKEKDTRGFDMGLAVVDDTIRSLAGYKKRDEKVVREWLGANGYLG</sequence>
<dbReference type="Gene3D" id="1.10.390.10">
    <property type="entry name" value="Neutral Protease Domain 2"/>
    <property type="match status" value="1"/>
</dbReference>
<keyword evidence="4 9" id="KW-0479">Metal-binding</keyword>
<dbReference type="InterPro" id="IPR001930">
    <property type="entry name" value="Peptidase_M1"/>
</dbReference>
<dbReference type="OrthoDB" id="10031169at2759"/>
<evidence type="ECO:0000256" key="7">
    <source>
        <dbReference type="ARBA" id="ARBA00023049"/>
    </source>
</evidence>
<evidence type="ECO:0000259" key="12">
    <source>
        <dbReference type="Pfam" id="PF01433"/>
    </source>
</evidence>
<dbReference type="SUPFAM" id="SSF55486">
    <property type="entry name" value="Metalloproteases ('zincins'), catalytic domain"/>
    <property type="match status" value="1"/>
</dbReference>
<dbReference type="GO" id="GO:0016020">
    <property type="term" value="C:membrane"/>
    <property type="evidence" value="ECO:0007669"/>
    <property type="project" value="TreeGrafter"/>
</dbReference>
<dbReference type="FunFam" id="2.60.40.1910:FF:000004">
    <property type="entry name" value="Aminopeptidase"/>
    <property type="match status" value="1"/>
</dbReference>
<dbReference type="FunFam" id="2.60.40.1730:FF:000002">
    <property type="entry name" value="Aminopeptidase"/>
    <property type="match status" value="1"/>
</dbReference>
<evidence type="ECO:0000256" key="10">
    <source>
        <dbReference type="PIRSR" id="PIRSR634016-4"/>
    </source>
</evidence>